<dbReference type="Pfam" id="PF00400">
    <property type="entry name" value="WD40"/>
    <property type="match status" value="12"/>
</dbReference>
<evidence type="ECO:0000313" key="5">
    <source>
        <dbReference type="EMBL" id="MBE9117264.1"/>
    </source>
</evidence>
<dbReference type="PRINTS" id="PR00320">
    <property type="entry name" value="GPROTEINBRPT"/>
</dbReference>
<feature type="compositionally biased region" description="Basic and acidic residues" evidence="4">
    <location>
        <begin position="590"/>
        <end position="619"/>
    </location>
</feature>
<feature type="compositionally biased region" description="Low complexity" evidence="4">
    <location>
        <begin position="533"/>
        <end position="546"/>
    </location>
</feature>
<dbReference type="InterPro" id="IPR015943">
    <property type="entry name" value="WD40/YVTN_repeat-like_dom_sf"/>
</dbReference>
<feature type="repeat" description="WD" evidence="3">
    <location>
        <begin position="973"/>
        <end position="1002"/>
    </location>
</feature>
<dbReference type="PROSITE" id="PS50082">
    <property type="entry name" value="WD_REPEATS_2"/>
    <property type="match status" value="8"/>
</dbReference>
<proteinExistence type="predicted"/>
<reference evidence="5" key="1">
    <citation type="submission" date="2020-10" db="EMBL/GenBank/DDBJ databases">
        <authorList>
            <person name="Castelo-Branco R."/>
            <person name="Eusebio N."/>
            <person name="Adriana R."/>
            <person name="Vieira A."/>
            <person name="Brugerolle De Fraissinette N."/>
            <person name="Rezende De Castro R."/>
            <person name="Schneider M.P."/>
            <person name="Vasconcelos V."/>
            <person name="Leao P.N."/>
        </authorList>
    </citation>
    <scope>NUCLEOTIDE SEQUENCE</scope>
    <source>
        <strain evidence="5">LEGE 07157</strain>
    </source>
</reference>
<evidence type="ECO:0000256" key="2">
    <source>
        <dbReference type="ARBA" id="ARBA00022737"/>
    </source>
</evidence>
<gene>
    <name evidence="5" type="ORF">IQ249_15290</name>
</gene>
<dbReference type="PANTHER" id="PTHR22847">
    <property type="entry name" value="WD40 REPEAT PROTEIN"/>
    <property type="match status" value="1"/>
</dbReference>
<dbReference type="PROSITE" id="PS00678">
    <property type="entry name" value="WD_REPEATS_1"/>
    <property type="match status" value="2"/>
</dbReference>
<dbReference type="EMBL" id="JADEWZ010000022">
    <property type="protein sequence ID" value="MBE9117264.1"/>
    <property type="molecule type" value="Genomic_DNA"/>
</dbReference>
<feature type="compositionally biased region" description="Basic and acidic residues" evidence="4">
    <location>
        <begin position="485"/>
        <end position="498"/>
    </location>
</feature>
<keyword evidence="1 3" id="KW-0853">WD repeat</keyword>
<dbReference type="InterPro" id="IPR001680">
    <property type="entry name" value="WD40_rpt"/>
</dbReference>
<dbReference type="SUPFAM" id="SSF57997">
    <property type="entry name" value="Tropomyosin"/>
    <property type="match status" value="1"/>
</dbReference>
<dbReference type="InterPro" id="IPR027417">
    <property type="entry name" value="P-loop_NTPase"/>
</dbReference>
<dbReference type="PANTHER" id="PTHR22847:SF637">
    <property type="entry name" value="WD REPEAT DOMAIN 5B"/>
    <property type="match status" value="1"/>
</dbReference>
<dbReference type="RefSeq" id="WP_194030352.1">
    <property type="nucleotide sequence ID" value="NZ_JADEWZ010000022.1"/>
</dbReference>
<comment type="caution">
    <text evidence="5">The sequence shown here is derived from an EMBL/GenBank/DDBJ whole genome shotgun (WGS) entry which is preliminary data.</text>
</comment>
<feature type="repeat" description="WD" evidence="3">
    <location>
        <begin position="822"/>
        <end position="863"/>
    </location>
</feature>
<feature type="compositionally biased region" description="Polar residues" evidence="4">
    <location>
        <begin position="507"/>
        <end position="532"/>
    </location>
</feature>
<organism evidence="5 6">
    <name type="scientific">Lusitaniella coriacea LEGE 07157</name>
    <dbReference type="NCBI Taxonomy" id="945747"/>
    <lineage>
        <taxon>Bacteria</taxon>
        <taxon>Bacillati</taxon>
        <taxon>Cyanobacteriota</taxon>
        <taxon>Cyanophyceae</taxon>
        <taxon>Spirulinales</taxon>
        <taxon>Lusitaniellaceae</taxon>
        <taxon>Lusitaniella</taxon>
    </lineage>
</organism>
<dbReference type="PROSITE" id="PS50294">
    <property type="entry name" value="WD_REPEATS_REGION"/>
    <property type="match status" value="6"/>
</dbReference>
<feature type="repeat" description="WD" evidence="3">
    <location>
        <begin position="1334"/>
        <end position="1375"/>
    </location>
</feature>
<feature type="compositionally biased region" description="Low complexity" evidence="4">
    <location>
        <begin position="553"/>
        <end position="572"/>
    </location>
</feature>
<feature type="repeat" description="WD" evidence="3">
    <location>
        <begin position="1168"/>
        <end position="1209"/>
    </location>
</feature>
<evidence type="ECO:0000256" key="3">
    <source>
        <dbReference type="PROSITE-ProRule" id="PRU00221"/>
    </source>
</evidence>
<feature type="region of interest" description="Disordered" evidence="4">
    <location>
        <begin position="485"/>
        <end position="620"/>
    </location>
</feature>
<dbReference type="Proteomes" id="UP000654482">
    <property type="component" value="Unassembled WGS sequence"/>
</dbReference>
<keyword evidence="2" id="KW-0677">Repeat</keyword>
<dbReference type="Gene3D" id="2.130.10.10">
    <property type="entry name" value="YVTN repeat-like/Quinoprotein amine dehydrogenase"/>
    <property type="match status" value="4"/>
</dbReference>
<dbReference type="SUPFAM" id="SSF52540">
    <property type="entry name" value="P-loop containing nucleoside triphosphate hydrolases"/>
    <property type="match status" value="1"/>
</dbReference>
<name>A0A8J7DXN3_9CYAN</name>
<sequence length="1419" mass="158683">MAMTYYFSGTLHEDDPTYVKRQADDELFESLASGQFCYVLSSRQTGKSSLRVRTMSRLKQSGFACSVIDVSKDATEEVKPSQWYANLISTLTHEFDLDFDVGSWYRQQDWFSPLSRFREFIESVLLTQIQENIVIFIDEIDSLLSLPFPTDDFFALIRACHNTRVDKPIYKRLTFCLLGVATPSDLIRDKKRTPFNIGKGIELTRFTFEEARGSLTQGLAQKVDNPERVLSEVLKWTGGQPFLTQKLCQLIIDKTQSRQPDIKQLAQTYVIENWESQDIPPHLGTIKERLLADERIAGRMLGLYEEILRNGSISADMSEEKVKLRLSGLVAKEDEKLVVYNLIYATIFERNWIEKKLANLRPKEYASAFNAWVSRGRDESLLLRDKHLEVALKWQEGRSLSAEDQEFILRSQELDRQDQQKANLILSSANRKAQKRILFGSAVLAVTLVAAVAATLQATNAWQRLTETDKKLDEATLNLQLADQRVQEKEGEARDAQAKTEMANKQLAATQSSLQKTTQNLESSQSNLKKTNQQLTTTESQLTSTEQQKRQAEQQLSSTKTQLTSTEQQKQQAEVARQRAEEGLVTANGKRKEAEQKERSAKIAAERADKDREQAEQKTRIAQAGTRLERAGSSALEQLQVDPVGALLNAMEVGSELNQLVKHHQIQYLNDYPAISPILALQTTLDQILDPPSFLRQNSGIYSLTFSPDGKHIATTSWNKAYIWNLDGQKLAVLQDHQDNIDSTFKIESLTFSEDGQYIAATTSWNKAYIWNLDGQKLAVLQKVNDHKTSLAFSPDGQRIVTASEDGTVRIWTLNGQELTVLQGHQYDGTSVAFSPDGQRIAIASKDKTVRIWSPDNQELVILEESQDELNDPSDGLPDFPSAPDMSLNNGVDRIAFSSDGQRILTMNSGEVHIWDIDDRELTILDSLSATLSPNGQYIALPDLDTVKILDSNGQEISVFESSLNTILDHPTFSPDGKHIATLSSDNTVRVWDLKGQELAVFQQPQRGTNLAFSPDGHRIAVSSGEENTAQIWNINGQDPVLLQAYPQNDFLSYLAKVNSLVFSPDGQLIATTSDATRIWTLNGQELAVLQGNRSVAFSPDNQRIATASGDGTARIWTLDGQELAVLQGHQDGIDSVAFSPDSQHIATASEDGTARIWNLNGQELAVLQGHQDGIDSVVFSPDEKHIATASEDGTVRVWTLDGRELTVLQGRQRGLIQRNTVFISPDGQRVATILDDGTARIWTLNGQEIAVLQGHKERIRSLVFSPDSQRVATVSYNGISRLWTLNGQELSVFRAQRDVRDLTFSPDGQRIATILDNGTARIWTLNGQELAILQDDRERIGLLVFSPDGQHVATVSNNGIPRLWQIETLDQLLTRGCQWLQAYLPYVGDVSETDKQVCADDNGITLVNQKRIKEDILP</sequence>
<dbReference type="SUPFAM" id="SSF50998">
    <property type="entry name" value="Quinoprotein alcohol dehydrogenase-like"/>
    <property type="match status" value="1"/>
</dbReference>
<evidence type="ECO:0000313" key="6">
    <source>
        <dbReference type="Proteomes" id="UP000654482"/>
    </source>
</evidence>
<feature type="repeat" description="WD" evidence="3">
    <location>
        <begin position="1095"/>
        <end position="1127"/>
    </location>
</feature>
<dbReference type="SUPFAM" id="SSF50969">
    <property type="entry name" value="YVTN repeat-like/Quinoprotein amine dehydrogenase"/>
    <property type="match status" value="1"/>
</dbReference>
<evidence type="ECO:0000256" key="4">
    <source>
        <dbReference type="SAM" id="MobiDB-lite"/>
    </source>
</evidence>
<dbReference type="InterPro" id="IPR011047">
    <property type="entry name" value="Quinoprotein_ADH-like_sf"/>
</dbReference>
<evidence type="ECO:0000256" key="1">
    <source>
        <dbReference type="ARBA" id="ARBA00022574"/>
    </source>
</evidence>
<feature type="repeat" description="WD" evidence="3">
    <location>
        <begin position="789"/>
        <end position="822"/>
    </location>
</feature>
<dbReference type="InterPro" id="IPR020472">
    <property type="entry name" value="WD40_PAC1"/>
</dbReference>
<dbReference type="InterPro" id="IPR019775">
    <property type="entry name" value="WD40_repeat_CS"/>
</dbReference>
<dbReference type="Pfam" id="PF14516">
    <property type="entry name" value="AAA_35"/>
    <property type="match status" value="1"/>
</dbReference>
<dbReference type="InterPro" id="IPR011044">
    <property type="entry name" value="Quino_amine_DH_bsu"/>
</dbReference>
<dbReference type="SMART" id="SM00320">
    <property type="entry name" value="WD40"/>
    <property type="match status" value="15"/>
</dbReference>
<accession>A0A8J7DXN3</accession>
<feature type="repeat" description="WD" evidence="3">
    <location>
        <begin position="1127"/>
        <end position="1168"/>
    </location>
</feature>
<keyword evidence="6" id="KW-1185">Reference proteome</keyword>
<protein>
    <submittedName>
        <fullName evidence="5">AAA-like domain-containing protein</fullName>
    </submittedName>
</protein>
<dbReference type="CDD" id="cd00200">
    <property type="entry name" value="WD40"/>
    <property type="match status" value="2"/>
</dbReference>
<feature type="repeat" description="WD" evidence="3">
    <location>
        <begin position="1253"/>
        <end position="1294"/>
    </location>
</feature>
<dbReference type="Gene3D" id="3.40.50.300">
    <property type="entry name" value="P-loop containing nucleotide triphosphate hydrolases"/>
    <property type="match status" value="1"/>
</dbReference>